<gene>
    <name evidence="2" type="ORF">MYAER_0723</name>
</gene>
<dbReference type="HOGENOM" id="CLU_3330127_0_0_3"/>
<dbReference type="Proteomes" id="UP000034103">
    <property type="component" value="Chromosome"/>
</dbReference>
<proteinExistence type="predicted"/>
<sequence>MAFCQRGSPNIQPTLNKSERESFSMGGKLLGKKLENIT</sequence>
<evidence type="ECO:0000313" key="3">
    <source>
        <dbReference type="Proteomes" id="UP000034103"/>
    </source>
</evidence>
<feature type="region of interest" description="Disordered" evidence="1">
    <location>
        <begin position="1"/>
        <end position="38"/>
    </location>
</feature>
<reference evidence="2 3" key="1">
    <citation type="journal article" date="2015" name="Genome Announc.">
        <title>Complete Genome Sequence of Microcystis aeruginosa NIES-2549, a Bloom-Forming Cyanobacterium from Lake Kasumigaura, Japan.</title>
        <authorList>
            <person name="Yamaguchi H."/>
            <person name="Suzuki S."/>
            <person name="Tanabe Y."/>
            <person name="Osana Y."/>
            <person name="Shimura Y."/>
            <person name="Ishida K."/>
            <person name="Kawachi M."/>
        </authorList>
    </citation>
    <scope>NUCLEOTIDE SEQUENCE [LARGE SCALE GENOMIC DNA]</scope>
    <source>
        <strain evidence="2 3">NIES-2549</strain>
    </source>
</reference>
<evidence type="ECO:0000313" key="2">
    <source>
        <dbReference type="EMBL" id="AKE63083.1"/>
    </source>
</evidence>
<organism evidence="2 3">
    <name type="scientific">Microcystis aeruginosa NIES-2549</name>
    <dbReference type="NCBI Taxonomy" id="1641812"/>
    <lineage>
        <taxon>Bacteria</taxon>
        <taxon>Bacillati</taxon>
        <taxon>Cyanobacteriota</taxon>
        <taxon>Cyanophyceae</taxon>
        <taxon>Oscillatoriophycideae</taxon>
        <taxon>Chroococcales</taxon>
        <taxon>Microcystaceae</taxon>
        <taxon>Microcystis</taxon>
    </lineage>
</organism>
<accession>A0A0F6RK08</accession>
<name>A0A0F6RK08_MICAE</name>
<protein>
    <submittedName>
        <fullName evidence="2">Uncharacterized protein</fullName>
    </submittedName>
</protein>
<dbReference type="EMBL" id="CP011304">
    <property type="protein sequence ID" value="AKE63083.1"/>
    <property type="molecule type" value="Genomic_DNA"/>
</dbReference>
<evidence type="ECO:0000256" key="1">
    <source>
        <dbReference type="SAM" id="MobiDB-lite"/>
    </source>
</evidence>
<dbReference type="AlphaFoldDB" id="A0A0F6RK08"/>
<feature type="compositionally biased region" description="Polar residues" evidence="1">
    <location>
        <begin position="7"/>
        <end position="16"/>
    </location>
</feature>